<protein>
    <submittedName>
        <fullName evidence="2">Uncharacterized protein</fullName>
    </submittedName>
</protein>
<feature type="signal peptide" evidence="1">
    <location>
        <begin position="1"/>
        <end position="19"/>
    </location>
</feature>
<name>A0A9J7BMI9_9BACT</name>
<sequence length="191" mass="19745">MKQLGFTLMLFLVVLSPLAAVCQATAPPATQTASTQNAPQALTPPDKEWRKIQKLPRGTYLVVGNTYGPALACRMAAATDDALFCDAAESPGGQGWQFDRATVISVEATVLRKNHHPVWIGATIASGLLIGISAARNHADAGTAAAAGVTAAAVAGVVGAPIALSEPDGEWVTVVYRPRVARQNAAVPNAH</sequence>
<dbReference type="AlphaFoldDB" id="A0A9J7BMI9"/>
<reference evidence="2" key="1">
    <citation type="submission" date="2021-04" db="EMBL/GenBank/DDBJ databases">
        <title>Phylogenetic analysis of Acidobacteriaceae.</title>
        <authorList>
            <person name="Qiu L."/>
            <person name="Zhang Q."/>
        </authorList>
    </citation>
    <scope>NUCLEOTIDE SEQUENCE</scope>
    <source>
        <strain evidence="2">DSM 25168</strain>
    </source>
</reference>
<evidence type="ECO:0000313" key="3">
    <source>
        <dbReference type="Proteomes" id="UP001059380"/>
    </source>
</evidence>
<gene>
    <name evidence="2" type="ORF">MOP44_25495</name>
</gene>
<dbReference type="Proteomes" id="UP001059380">
    <property type="component" value="Chromosome"/>
</dbReference>
<keyword evidence="1" id="KW-0732">Signal</keyword>
<dbReference type="EMBL" id="CP093313">
    <property type="protein sequence ID" value="UWZ83899.1"/>
    <property type="molecule type" value="Genomic_DNA"/>
</dbReference>
<proteinExistence type="predicted"/>
<evidence type="ECO:0000256" key="1">
    <source>
        <dbReference type="SAM" id="SignalP"/>
    </source>
</evidence>
<dbReference type="KEGG" id="orp:MOP44_25495"/>
<accession>A0A9J7BMI9</accession>
<dbReference type="RefSeq" id="WP_260793391.1">
    <property type="nucleotide sequence ID" value="NZ_CP093313.1"/>
</dbReference>
<feature type="chain" id="PRO_5039897939" evidence="1">
    <location>
        <begin position="20"/>
        <end position="191"/>
    </location>
</feature>
<organism evidence="2 3">
    <name type="scientific">Occallatibacter riparius</name>
    <dbReference type="NCBI Taxonomy" id="1002689"/>
    <lineage>
        <taxon>Bacteria</taxon>
        <taxon>Pseudomonadati</taxon>
        <taxon>Acidobacteriota</taxon>
        <taxon>Terriglobia</taxon>
        <taxon>Terriglobales</taxon>
        <taxon>Acidobacteriaceae</taxon>
        <taxon>Occallatibacter</taxon>
    </lineage>
</organism>
<evidence type="ECO:0000313" key="2">
    <source>
        <dbReference type="EMBL" id="UWZ83899.1"/>
    </source>
</evidence>
<keyword evidence="3" id="KW-1185">Reference proteome</keyword>